<reference evidence="2 3" key="1">
    <citation type="submission" date="2018-05" db="EMBL/GenBank/DDBJ databases">
        <title>Genomic Encyclopedia of Type Strains, Phase IV (KMG-IV): sequencing the most valuable type-strain genomes for metagenomic binning, comparative biology and taxonomic classification.</title>
        <authorList>
            <person name="Goeker M."/>
        </authorList>
    </citation>
    <scope>NUCLEOTIDE SEQUENCE [LARGE SCALE GENOMIC DNA]</scope>
    <source>
        <strain evidence="2 3">DSM 2626</strain>
    </source>
</reference>
<dbReference type="AlphaFoldDB" id="A0A8E2WAS0"/>
<sequence>MTRQETLANATRLGPVHLRVVDIPAALPVWRDAIGLSTLTRDSRIVELGVDGKTLIVLHAGATTVLPPKSRDLFHVAIHVTTRKELARVAARLRASGLRHGAQDHLISESLYVSDPSGNGIEICFDTPGRLASREETAGGGVSLVAKDGTRHSGLEPLDIDRLLQELGTADRVKVPLAADSFIGHIHMRARSPETLMAFYLGVLGFKPHIQSATFGLFDCGTGERPHMVAFNIWARDELKEPPLGAAGLEHFTIVLPTQEDLSAIARRLDDAHVPSLQINGVLDLSDPEGNRLRVVLASD</sequence>
<feature type="domain" description="VOC" evidence="1">
    <location>
        <begin position="182"/>
        <end position="300"/>
    </location>
</feature>
<keyword evidence="2" id="KW-0223">Dioxygenase</keyword>
<feature type="domain" description="VOC" evidence="1">
    <location>
        <begin position="12"/>
        <end position="126"/>
    </location>
</feature>
<dbReference type="PROSITE" id="PS51819">
    <property type="entry name" value="VOC"/>
    <property type="match status" value="2"/>
</dbReference>
<comment type="caution">
    <text evidence="2">The sequence shown here is derived from an EMBL/GenBank/DDBJ whole genome shotgun (WGS) entry which is preliminary data.</text>
</comment>
<protein>
    <submittedName>
        <fullName evidence="2">Catechol 2,3-dioxygenase</fullName>
    </submittedName>
</protein>
<dbReference type="GO" id="GO:0051213">
    <property type="term" value="F:dioxygenase activity"/>
    <property type="evidence" value="ECO:0007669"/>
    <property type="project" value="UniProtKB-KW"/>
</dbReference>
<organism evidence="2 3">
    <name type="scientific">Rhizobium loti</name>
    <name type="common">Mesorhizobium loti</name>
    <dbReference type="NCBI Taxonomy" id="381"/>
    <lineage>
        <taxon>Bacteria</taxon>
        <taxon>Pseudomonadati</taxon>
        <taxon>Pseudomonadota</taxon>
        <taxon>Alphaproteobacteria</taxon>
        <taxon>Hyphomicrobiales</taxon>
        <taxon>Phyllobacteriaceae</taxon>
        <taxon>Mesorhizobium</taxon>
    </lineage>
</organism>
<dbReference type="PANTHER" id="PTHR43279">
    <property type="entry name" value="CATECHOL-2,3-DIOXYGENASE"/>
    <property type="match status" value="1"/>
</dbReference>
<dbReference type="SUPFAM" id="SSF54593">
    <property type="entry name" value="Glyoxalase/Bleomycin resistance protein/Dihydroxybiphenyl dioxygenase"/>
    <property type="match status" value="2"/>
</dbReference>
<dbReference type="Proteomes" id="UP000245631">
    <property type="component" value="Unassembled WGS sequence"/>
</dbReference>
<dbReference type="RefSeq" id="WP_109667121.1">
    <property type="nucleotide sequence ID" value="NZ_QGGH01000005.1"/>
</dbReference>
<evidence type="ECO:0000259" key="1">
    <source>
        <dbReference type="PROSITE" id="PS51819"/>
    </source>
</evidence>
<dbReference type="GeneID" id="61053381"/>
<evidence type="ECO:0000313" key="2">
    <source>
        <dbReference type="EMBL" id="PWJ90278.1"/>
    </source>
</evidence>
<proteinExistence type="predicted"/>
<dbReference type="EMBL" id="QGGH01000005">
    <property type="protein sequence ID" value="PWJ90278.1"/>
    <property type="molecule type" value="Genomic_DNA"/>
</dbReference>
<dbReference type="InterPro" id="IPR004360">
    <property type="entry name" value="Glyas_Fos-R_dOase_dom"/>
</dbReference>
<gene>
    <name evidence="2" type="ORF">C8D77_105171</name>
</gene>
<dbReference type="InterPro" id="IPR037523">
    <property type="entry name" value="VOC_core"/>
</dbReference>
<evidence type="ECO:0000313" key="3">
    <source>
        <dbReference type="Proteomes" id="UP000245631"/>
    </source>
</evidence>
<dbReference type="Gene3D" id="3.10.180.10">
    <property type="entry name" value="2,3-Dihydroxybiphenyl 1,2-Dioxygenase, domain 1"/>
    <property type="match status" value="2"/>
</dbReference>
<dbReference type="Pfam" id="PF00903">
    <property type="entry name" value="Glyoxalase"/>
    <property type="match status" value="2"/>
</dbReference>
<dbReference type="PANTHER" id="PTHR43279:SF1">
    <property type="entry name" value="CATECHOL-2,3-DIOXYGENASE"/>
    <property type="match status" value="1"/>
</dbReference>
<accession>A0A8E2WAS0</accession>
<keyword evidence="2" id="KW-0560">Oxidoreductase</keyword>
<name>A0A8E2WAS0_RHILI</name>
<dbReference type="InterPro" id="IPR029068">
    <property type="entry name" value="Glyas_Bleomycin-R_OHBP_Dase"/>
</dbReference>